<name>A0A9W4T2P2_9GLOM</name>
<evidence type="ECO:0000313" key="2">
    <source>
        <dbReference type="Proteomes" id="UP001153678"/>
    </source>
</evidence>
<dbReference type="OrthoDB" id="2410147at2759"/>
<protein>
    <submittedName>
        <fullName evidence="1">2345_t:CDS:1</fullName>
    </submittedName>
</protein>
<dbReference type="AlphaFoldDB" id="A0A9W4T2P2"/>
<accession>A0A9W4T2P2</accession>
<comment type="caution">
    <text evidence="1">The sequence shown here is derived from an EMBL/GenBank/DDBJ whole genome shotgun (WGS) entry which is preliminary data.</text>
</comment>
<reference evidence="1" key="1">
    <citation type="submission" date="2022-08" db="EMBL/GenBank/DDBJ databases">
        <authorList>
            <person name="Kallberg Y."/>
            <person name="Tangrot J."/>
            <person name="Rosling A."/>
        </authorList>
    </citation>
    <scope>NUCLEOTIDE SEQUENCE</scope>
    <source>
        <strain evidence="1">Wild A</strain>
    </source>
</reference>
<proteinExistence type="predicted"/>
<organism evidence="1 2">
    <name type="scientific">Funneliformis geosporum</name>
    <dbReference type="NCBI Taxonomy" id="1117311"/>
    <lineage>
        <taxon>Eukaryota</taxon>
        <taxon>Fungi</taxon>
        <taxon>Fungi incertae sedis</taxon>
        <taxon>Mucoromycota</taxon>
        <taxon>Glomeromycotina</taxon>
        <taxon>Glomeromycetes</taxon>
        <taxon>Glomerales</taxon>
        <taxon>Glomeraceae</taxon>
        <taxon>Funneliformis</taxon>
    </lineage>
</organism>
<feature type="non-terminal residue" evidence="1">
    <location>
        <position position="1"/>
    </location>
</feature>
<evidence type="ECO:0000313" key="1">
    <source>
        <dbReference type="EMBL" id="CAI2190326.1"/>
    </source>
</evidence>
<dbReference type="EMBL" id="CAMKVN010006475">
    <property type="protein sequence ID" value="CAI2190326.1"/>
    <property type="molecule type" value="Genomic_DNA"/>
</dbReference>
<sequence length="185" mass="22226">MEFSRDILNTLSNKIPKQYSTGSFEQEQNKAKVTKISNKKKVAIKRKIDSLDESNCTWKDHEIDLLIQLITDNFDEYKKGNKMKIFNEMSTNVLKNKEPNAIKINRFTNNENEESLKNESIAISTMSKIRERVWDKKIELERKKIEKNHTIEMYKLEIEKQKWEFEREKAKIEFELKMKEIELKF</sequence>
<gene>
    <name evidence="1" type="ORF">FWILDA_LOCUS14521</name>
</gene>
<keyword evidence="2" id="KW-1185">Reference proteome</keyword>
<dbReference type="Proteomes" id="UP001153678">
    <property type="component" value="Unassembled WGS sequence"/>
</dbReference>